<proteinExistence type="predicted"/>
<dbReference type="EMBL" id="AGAZ01000032">
    <property type="protein sequence ID" value="EGZ48948.1"/>
    <property type="molecule type" value="Genomic_DNA"/>
</dbReference>
<comment type="caution">
    <text evidence="1">The sequence shown here is derived from an EMBL/GenBank/DDBJ whole genome shotgun (WGS) entry which is preliminary data.</text>
</comment>
<sequence length="45" mass="5062">MGWIGLSEKWVCCTFTFRQALIWGNFYPLSGVLGTDSGSRFRAVC</sequence>
<evidence type="ECO:0000313" key="1">
    <source>
        <dbReference type="EMBL" id="EGZ48948.1"/>
    </source>
</evidence>
<name>G4CNZ8_9NEIS</name>
<accession>G4CNZ8</accession>
<dbReference type="AlphaFoldDB" id="G4CNZ8"/>
<reference evidence="1 2" key="1">
    <citation type="submission" date="2011-06" db="EMBL/GenBank/DDBJ databases">
        <authorList>
            <person name="Muzny D."/>
            <person name="Qin X."/>
            <person name="Deng J."/>
            <person name="Jiang H."/>
            <person name="Liu Y."/>
            <person name="Qu J."/>
            <person name="Song X.-Z."/>
            <person name="Zhang L."/>
            <person name="Thornton R."/>
            <person name="Coyle M."/>
            <person name="Francisco L."/>
            <person name="Jackson L."/>
            <person name="Javaid M."/>
            <person name="Korchina V."/>
            <person name="Kovar C."/>
            <person name="Mata R."/>
            <person name="Mathew T."/>
            <person name="Ngo R."/>
            <person name="Nguyen L."/>
            <person name="Nguyen N."/>
            <person name="Okwuonu G."/>
            <person name="Ongeri F."/>
            <person name="Pham C."/>
            <person name="Simmons D."/>
            <person name="Wilczek-Boney K."/>
            <person name="Hale W."/>
            <person name="Jakkamsetti A."/>
            <person name="Pham P."/>
            <person name="Ruth R."/>
            <person name="San Lucas F."/>
            <person name="Warren J."/>
            <person name="Zhang J."/>
            <person name="Zhao Z."/>
            <person name="Zhou C."/>
            <person name="Zhu D."/>
            <person name="Lee S."/>
            <person name="Bess C."/>
            <person name="Blankenburg K."/>
            <person name="Forbes L."/>
            <person name="Fu Q."/>
            <person name="Gubbala S."/>
            <person name="Hirani K."/>
            <person name="Jayaseelan J.C."/>
            <person name="Lara F."/>
            <person name="Munidasa M."/>
            <person name="Palculict T."/>
            <person name="Patil S."/>
            <person name="Pu L.-L."/>
            <person name="Saada N."/>
            <person name="Tang L."/>
            <person name="Weissenberger G."/>
            <person name="Zhu Y."/>
            <person name="Hemphill L."/>
            <person name="Shang Y."/>
            <person name="Youmans B."/>
            <person name="Ayvaz T."/>
            <person name="Ross M."/>
            <person name="Santibanez J."/>
            <person name="Aqrawi P."/>
            <person name="Gross S."/>
            <person name="Joshi V."/>
            <person name="Fowler G."/>
            <person name="Nazareth L."/>
            <person name="Reid J."/>
            <person name="Worley K."/>
            <person name="Petrosino J."/>
            <person name="Highlander S."/>
            <person name="Gibbs R."/>
        </authorList>
    </citation>
    <scope>NUCLEOTIDE SEQUENCE [LARGE SCALE GENOMIC DNA]</scope>
    <source>
        <strain evidence="1 2">9715</strain>
    </source>
</reference>
<gene>
    <name evidence="1" type="ORF">HMPREF9370_0807</name>
</gene>
<organism evidence="1 2">
    <name type="scientific">Neisseria wadsworthii 9715</name>
    <dbReference type="NCBI Taxonomy" id="1030841"/>
    <lineage>
        <taxon>Bacteria</taxon>
        <taxon>Pseudomonadati</taxon>
        <taxon>Pseudomonadota</taxon>
        <taxon>Betaproteobacteria</taxon>
        <taxon>Neisseriales</taxon>
        <taxon>Neisseriaceae</taxon>
        <taxon>Neisseria</taxon>
    </lineage>
</organism>
<dbReference type="HOGENOM" id="CLU_3202499_0_0_4"/>
<evidence type="ECO:0000313" key="2">
    <source>
        <dbReference type="Proteomes" id="UP000005336"/>
    </source>
</evidence>
<protein>
    <submittedName>
        <fullName evidence="1">Uncharacterized protein</fullName>
    </submittedName>
</protein>
<dbReference type="Proteomes" id="UP000005336">
    <property type="component" value="Unassembled WGS sequence"/>
</dbReference>
<keyword evidence="2" id="KW-1185">Reference proteome</keyword>